<keyword evidence="2" id="KW-1185">Reference proteome</keyword>
<evidence type="ECO:0000313" key="1">
    <source>
        <dbReference type="EMBL" id="KAH9507122.1"/>
    </source>
</evidence>
<name>A0A922HXX9_DERFA</name>
<sequence length="60" mass="7245">MVDDLPPPPPQYHHRHYHQFAILDFFSMKRIHSPNSSFNHHEIVRQSFYNHTPDSQQQCC</sequence>
<protein>
    <submittedName>
        <fullName evidence="1">Uncharacterized protein</fullName>
    </submittedName>
</protein>
<reference evidence="1" key="2">
    <citation type="journal article" date="2022" name="Res Sq">
        <title>Comparative Genomics Reveals Insights into the Divergent Evolution of Astigmatic Mites and Household Pest Adaptations.</title>
        <authorList>
            <person name="Xiong Q."/>
            <person name="Wan A.T.-Y."/>
            <person name="Liu X.-Y."/>
            <person name="Fung C.S.-H."/>
            <person name="Xiao X."/>
            <person name="Malainual N."/>
            <person name="Hou J."/>
            <person name="Wang L."/>
            <person name="Wang M."/>
            <person name="Yang K."/>
            <person name="Cui Y."/>
            <person name="Leung E."/>
            <person name="Nong W."/>
            <person name="Shin S.-K."/>
            <person name="Au S."/>
            <person name="Jeong K.Y."/>
            <person name="Chew F.T."/>
            <person name="Hui J."/>
            <person name="Leung T.F."/>
            <person name="Tungtrongchitr A."/>
            <person name="Zhong N."/>
            <person name="Liu Z."/>
            <person name="Tsui S."/>
        </authorList>
    </citation>
    <scope>NUCLEOTIDE SEQUENCE</scope>
    <source>
        <strain evidence="1">Derf</strain>
        <tissue evidence="1">Whole organism</tissue>
    </source>
</reference>
<comment type="caution">
    <text evidence="1">The sequence shown here is derived from an EMBL/GenBank/DDBJ whole genome shotgun (WGS) entry which is preliminary data.</text>
</comment>
<feature type="non-terminal residue" evidence="1">
    <location>
        <position position="60"/>
    </location>
</feature>
<evidence type="ECO:0000313" key="2">
    <source>
        <dbReference type="Proteomes" id="UP000790347"/>
    </source>
</evidence>
<accession>A0A922HXX9</accession>
<gene>
    <name evidence="1" type="ORF">DERF_011821</name>
</gene>
<dbReference type="EMBL" id="ASGP02000005">
    <property type="protein sequence ID" value="KAH9507122.1"/>
    <property type="molecule type" value="Genomic_DNA"/>
</dbReference>
<organism evidence="1 2">
    <name type="scientific">Dermatophagoides farinae</name>
    <name type="common">American house dust mite</name>
    <dbReference type="NCBI Taxonomy" id="6954"/>
    <lineage>
        <taxon>Eukaryota</taxon>
        <taxon>Metazoa</taxon>
        <taxon>Ecdysozoa</taxon>
        <taxon>Arthropoda</taxon>
        <taxon>Chelicerata</taxon>
        <taxon>Arachnida</taxon>
        <taxon>Acari</taxon>
        <taxon>Acariformes</taxon>
        <taxon>Sarcoptiformes</taxon>
        <taxon>Astigmata</taxon>
        <taxon>Psoroptidia</taxon>
        <taxon>Analgoidea</taxon>
        <taxon>Pyroglyphidae</taxon>
        <taxon>Dermatophagoidinae</taxon>
        <taxon>Dermatophagoides</taxon>
    </lineage>
</organism>
<reference evidence="1" key="1">
    <citation type="submission" date="2013-05" db="EMBL/GenBank/DDBJ databases">
        <authorList>
            <person name="Yim A.K.Y."/>
            <person name="Chan T.F."/>
            <person name="Ji K.M."/>
            <person name="Liu X.Y."/>
            <person name="Zhou J.W."/>
            <person name="Li R.Q."/>
            <person name="Yang K.Y."/>
            <person name="Li J."/>
            <person name="Li M."/>
            <person name="Law P.T.W."/>
            <person name="Wu Y.L."/>
            <person name="Cai Z.L."/>
            <person name="Qin H."/>
            <person name="Bao Y."/>
            <person name="Leung R.K.K."/>
            <person name="Ng P.K.S."/>
            <person name="Zou J."/>
            <person name="Zhong X.J."/>
            <person name="Ran P.X."/>
            <person name="Zhong N.S."/>
            <person name="Liu Z.G."/>
            <person name="Tsui S.K.W."/>
        </authorList>
    </citation>
    <scope>NUCLEOTIDE SEQUENCE</scope>
    <source>
        <strain evidence="1">Derf</strain>
        <tissue evidence="1">Whole organism</tissue>
    </source>
</reference>
<dbReference type="AlphaFoldDB" id="A0A922HXX9"/>
<proteinExistence type="predicted"/>
<dbReference type="Proteomes" id="UP000790347">
    <property type="component" value="Unassembled WGS sequence"/>
</dbReference>